<proteinExistence type="predicted"/>
<keyword evidence="1" id="KW-1133">Transmembrane helix</keyword>
<evidence type="ECO:0000313" key="3">
    <source>
        <dbReference type="Proteomes" id="UP000319210"/>
    </source>
</evidence>
<feature type="transmembrane region" description="Helical" evidence="1">
    <location>
        <begin position="46"/>
        <end position="66"/>
    </location>
</feature>
<accession>A0A4Y3QR11</accession>
<dbReference type="Proteomes" id="UP000319210">
    <property type="component" value="Unassembled WGS sequence"/>
</dbReference>
<organism evidence="2 3">
    <name type="scientific">Streptomyces cacaoi</name>
    <dbReference type="NCBI Taxonomy" id="1898"/>
    <lineage>
        <taxon>Bacteria</taxon>
        <taxon>Bacillati</taxon>
        <taxon>Actinomycetota</taxon>
        <taxon>Actinomycetes</taxon>
        <taxon>Kitasatosporales</taxon>
        <taxon>Streptomycetaceae</taxon>
        <taxon>Streptomyces</taxon>
    </lineage>
</organism>
<evidence type="ECO:0000256" key="1">
    <source>
        <dbReference type="SAM" id="Phobius"/>
    </source>
</evidence>
<name>A0A4Y3QR11_STRCI</name>
<evidence type="ECO:0008006" key="4">
    <source>
        <dbReference type="Google" id="ProtNLM"/>
    </source>
</evidence>
<protein>
    <recommendedName>
        <fullName evidence="4">Sensor histidine kinase</fullName>
    </recommendedName>
</protein>
<keyword evidence="1" id="KW-0812">Transmembrane</keyword>
<sequence length="69" mass="7395">MRGTVRPRPPRARRAARAAGETALWWAVLTGLWLVLIQTVDRLELVVGTAAALPVACAARAARLAAAHR</sequence>
<keyword evidence="1" id="KW-0472">Membrane</keyword>
<comment type="caution">
    <text evidence="2">The sequence shown here is derived from an EMBL/GenBank/DDBJ whole genome shotgun (WGS) entry which is preliminary data.</text>
</comment>
<gene>
    <name evidence="2" type="ORF">SCA03_03670</name>
</gene>
<dbReference type="EMBL" id="BJMM01000002">
    <property type="protein sequence ID" value="GEB47816.1"/>
    <property type="molecule type" value="Genomic_DNA"/>
</dbReference>
<dbReference type="AlphaFoldDB" id="A0A4Y3QR11"/>
<keyword evidence="3" id="KW-1185">Reference proteome</keyword>
<reference evidence="2 3" key="1">
    <citation type="submission" date="2019-06" db="EMBL/GenBank/DDBJ databases">
        <title>Whole genome shotgun sequence of Streptomyces cacaoi subsp. cacaoi NBRC 12748.</title>
        <authorList>
            <person name="Hosoyama A."/>
            <person name="Uohara A."/>
            <person name="Ohji S."/>
            <person name="Ichikawa N."/>
        </authorList>
    </citation>
    <scope>NUCLEOTIDE SEQUENCE [LARGE SCALE GENOMIC DNA]</scope>
    <source>
        <strain evidence="2 3">NBRC 12748</strain>
    </source>
</reference>
<evidence type="ECO:0000313" key="2">
    <source>
        <dbReference type="EMBL" id="GEB47816.1"/>
    </source>
</evidence>
<feature type="transmembrane region" description="Helical" evidence="1">
    <location>
        <begin position="21"/>
        <end position="40"/>
    </location>
</feature>